<dbReference type="GO" id="GO:0042742">
    <property type="term" value="P:defense response to bacterium"/>
    <property type="evidence" value="ECO:0007669"/>
    <property type="project" value="UniProtKB-ARBA"/>
</dbReference>
<dbReference type="InterPro" id="IPR036388">
    <property type="entry name" value="WH-like_DNA-bd_sf"/>
</dbReference>
<evidence type="ECO:0000313" key="7">
    <source>
        <dbReference type="Proteomes" id="UP000324705"/>
    </source>
</evidence>
<evidence type="ECO:0000259" key="4">
    <source>
        <dbReference type="Pfam" id="PF23559"/>
    </source>
</evidence>
<evidence type="ECO:0008006" key="8">
    <source>
        <dbReference type="Google" id="ProtNLM"/>
    </source>
</evidence>
<evidence type="ECO:0000259" key="3">
    <source>
        <dbReference type="Pfam" id="PF00931"/>
    </source>
</evidence>
<dbReference type="Pfam" id="PF23559">
    <property type="entry name" value="WHD_DRP"/>
    <property type="match status" value="1"/>
</dbReference>
<dbReference type="Gene3D" id="3.80.10.10">
    <property type="entry name" value="Ribonuclease Inhibitor"/>
    <property type="match status" value="1"/>
</dbReference>
<dbReference type="PRINTS" id="PR00364">
    <property type="entry name" value="DISEASERSIST"/>
</dbReference>
<sequence>MAIRCSAFVPVGLKPSVKKLLNDILFEIDKQKHQDSILSSWDERQLIDQLRRSLATKRYFIVIDDIWDTEAWEIIRCALVDNNCASRIVTTTRILEVATKTGEVYKLKPLSHDLAEELFHTRLFGGKNKGACHQPAEVYEKMLHKCGGAPLAIITMASLLVGKPVEFWSKVYNSIGFGNEDNKDANNTRKILLFSYYDLPCYLRTCLLYMSIYPEEHLIEKDSLIWKWVAEGFIHEEAGVGLYEIGERYFNELINKSMIQPVDSHPYDRTITGYYDIITGCRIHDIVLDMICRLAKEENFVTALYNSEQQAYPIHDNVRRLAVGDKNCLANTCMPQVRSFNVLSILQMLEMKDCNKLLKLPQSIGQLSQLKCLRVYADRFSMLQCLEDTALDWIRNLTSLEELCLLNVSESSNFVNDLGKLIELRKLCIVSLRLKSASLIKDWEESLAKLQKIQVIDIGWFIYKEEGDATYCREGYVPPRQLRVLHMQYKQPGLPIKISPSLQPNLSHLLLQVNAVDVEIFGRFPELVTLQLDVNTYHYDVTGAPGAFPKLRAFKTDGTPRFLGVMPNLEYLEFVVSVMDLNTKPDFGSLVNLPMLRRVVILVWYNFNEFDSEEAKDVVREAIFSGPSGFTFELKTY</sequence>
<dbReference type="Gene3D" id="1.10.10.10">
    <property type="entry name" value="Winged helix-like DNA-binding domain superfamily/Winged helix DNA-binding domain"/>
    <property type="match status" value="1"/>
</dbReference>
<gene>
    <name evidence="6" type="ORF">TRITD_4Av1G263960</name>
</gene>
<feature type="domain" description="Disease resistance R13L4/SHOC-2-like LRR" evidence="5">
    <location>
        <begin position="342"/>
        <end position="623"/>
    </location>
</feature>
<organism evidence="6 7">
    <name type="scientific">Triticum turgidum subsp. durum</name>
    <name type="common">Durum wheat</name>
    <name type="synonym">Triticum durum</name>
    <dbReference type="NCBI Taxonomy" id="4567"/>
    <lineage>
        <taxon>Eukaryota</taxon>
        <taxon>Viridiplantae</taxon>
        <taxon>Streptophyta</taxon>
        <taxon>Embryophyta</taxon>
        <taxon>Tracheophyta</taxon>
        <taxon>Spermatophyta</taxon>
        <taxon>Magnoliopsida</taxon>
        <taxon>Liliopsida</taxon>
        <taxon>Poales</taxon>
        <taxon>Poaceae</taxon>
        <taxon>BOP clade</taxon>
        <taxon>Pooideae</taxon>
        <taxon>Triticodae</taxon>
        <taxon>Triticeae</taxon>
        <taxon>Triticinae</taxon>
        <taxon>Triticum</taxon>
    </lineage>
</organism>
<dbReference type="OMA" id="WIACEDA"/>
<evidence type="ECO:0000313" key="6">
    <source>
        <dbReference type="EMBL" id="VAI00379.1"/>
    </source>
</evidence>
<evidence type="ECO:0000256" key="1">
    <source>
        <dbReference type="ARBA" id="ARBA00022737"/>
    </source>
</evidence>
<dbReference type="Gene3D" id="3.40.50.300">
    <property type="entry name" value="P-loop containing nucleotide triphosphate hydrolases"/>
    <property type="match status" value="1"/>
</dbReference>
<keyword evidence="2" id="KW-0611">Plant defense</keyword>
<name>A0A9R0ST10_TRITD</name>
<dbReference type="SUPFAM" id="SSF52058">
    <property type="entry name" value="L domain-like"/>
    <property type="match status" value="1"/>
</dbReference>
<dbReference type="PANTHER" id="PTHR23155:SF1181">
    <property type="entry name" value="OS08G0170200 PROTEIN"/>
    <property type="match status" value="1"/>
</dbReference>
<feature type="domain" description="NB-ARC" evidence="3">
    <location>
        <begin position="8"/>
        <end position="122"/>
    </location>
</feature>
<dbReference type="FunFam" id="1.10.10.10:FF:000322">
    <property type="entry name" value="Probable disease resistance protein At1g63360"/>
    <property type="match status" value="1"/>
</dbReference>
<keyword evidence="1" id="KW-0677">Repeat</keyword>
<proteinExistence type="predicted"/>
<dbReference type="Pfam" id="PF00931">
    <property type="entry name" value="NB-ARC"/>
    <property type="match status" value="1"/>
</dbReference>
<dbReference type="Pfam" id="PF23598">
    <property type="entry name" value="LRR_14"/>
    <property type="match status" value="1"/>
</dbReference>
<dbReference type="InterPro" id="IPR042197">
    <property type="entry name" value="Apaf_helical"/>
</dbReference>
<dbReference type="AlphaFoldDB" id="A0A9R0ST10"/>
<dbReference type="Gramene" id="TRITD4Av1G263960.1">
    <property type="protein sequence ID" value="TRITD4Av1G263960.1"/>
    <property type="gene ID" value="TRITD4Av1G263960"/>
</dbReference>
<evidence type="ECO:0000259" key="5">
    <source>
        <dbReference type="Pfam" id="PF23598"/>
    </source>
</evidence>
<dbReference type="InterPro" id="IPR027417">
    <property type="entry name" value="P-loop_NTPase"/>
</dbReference>
<dbReference type="GO" id="GO:0009626">
    <property type="term" value="P:plant-type hypersensitive response"/>
    <property type="evidence" value="ECO:0007669"/>
    <property type="project" value="UniProtKB-ARBA"/>
</dbReference>
<feature type="domain" description="Disease resistance protein winged helix" evidence="4">
    <location>
        <begin position="212"/>
        <end position="291"/>
    </location>
</feature>
<dbReference type="PANTHER" id="PTHR23155">
    <property type="entry name" value="DISEASE RESISTANCE PROTEIN RP"/>
    <property type="match status" value="1"/>
</dbReference>
<dbReference type="InterPro" id="IPR044974">
    <property type="entry name" value="Disease_R_plants"/>
</dbReference>
<keyword evidence="7" id="KW-1185">Reference proteome</keyword>
<accession>A0A9R0ST10</accession>
<protein>
    <recommendedName>
        <fullName evidence="8">NB-ARC domain-containing protein</fullName>
    </recommendedName>
</protein>
<evidence type="ECO:0000256" key="2">
    <source>
        <dbReference type="ARBA" id="ARBA00022821"/>
    </source>
</evidence>
<dbReference type="GO" id="GO:0043531">
    <property type="term" value="F:ADP binding"/>
    <property type="evidence" value="ECO:0007669"/>
    <property type="project" value="InterPro"/>
</dbReference>
<dbReference type="InterPro" id="IPR058922">
    <property type="entry name" value="WHD_DRP"/>
</dbReference>
<dbReference type="InterPro" id="IPR002182">
    <property type="entry name" value="NB-ARC"/>
</dbReference>
<dbReference type="EMBL" id="LT934117">
    <property type="protein sequence ID" value="VAI00379.1"/>
    <property type="molecule type" value="Genomic_DNA"/>
</dbReference>
<dbReference type="SUPFAM" id="SSF52540">
    <property type="entry name" value="P-loop containing nucleoside triphosphate hydrolases"/>
    <property type="match status" value="1"/>
</dbReference>
<dbReference type="InterPro" id="IPR032675">
    <property type="entry name" value="LRR_dom_sf"/>
</dbReference>
<dbReference type="Gene3D" id="1.10.8.430">
    <property type="entry name" value="Helical domain of apoptotic protease-activating factors"/>
    <property type="match status" value="1"/>
</dbReference>
<dbReference type="InterPro" id="IPR055414">
    <property type="entry name" value="LRR_R13L4/SHOC2-like"/>
</dbReference>
<dbReference type="Proteomes" id="UP000324705">
    <property type="component" value="Chromosome 4A"/>
</dbReference>
<reference evidence="6 7" key="1">
    <citation type="submission" date="2017-09" db="EMBL/GenBank/DDBJ databases">
        <authorList>
            <consortium name="International Durum Wheat Genome Sequencing Consortium (IDWGSC)"/>
            <person name="Milanesi L."/>
        </authorList>
    </citation>
    <scope>NUCLEOTIDE SEQUENCE [LARGE SCALE GENOMIC DNA]</scope>
    <source>
        <strain evidence="7">cv. Svevo</strain>
    </source>
</reference>
<dbReference type="GO" id="GO:0002758">
    <property type="term" value="P:innate immune response-activating signaling pathway"/>
    <property type="evidence" value="ECO:0007669"/>
    <property type="project" value="UniProtKB-ARBA"/>
</dbReference>